<dbReference type="Proteomes" id="UP000235786">
    <property type="component" value="Unassembled WGS sequence"/>
</dbReference>
<proteinExistence type="predicted"/>
<dbReference type="EMBL" id="KZ613949">
    <property type="protein sequence ID" value="PMD37307.1"/>
    <property type="molecule type" value="Genomic_DNA"/>
</dbReference>
<dbReference type="PANTHER" id="PTHR35910:SF1">
    <property type="entry name" value="2EXR DOMAIN-CONTAINING PROTEIN"/>
    <property type="match status" value="1"/>
</dbReference>
<organism evidence="2 3">
    <name type="scientific">Hyaloscypha variabilis (strain UAMH 11265 / GT02V1 / F)</name>
    <name type="common">Meliniomyces variabilis</name>
    <dbReference type="NCBI Taxonomy" id="1149755"/>
    <lineage>
        <taxon>Eukaryota</taxon>
        <taxon>Fungi</taxon>
        <taxon>Dikarya</taxon>
        <taxon>Ascomycota</taxon>
        <taxon>Pezizomycotina</taxon>
        <taxon>Leotiomycetes</taxon>
        <taxon>Helotiales</taxon>
        <taxon>Hyaloscyphaceae</taxon>
        <taxon>Hyaloscypha</taxon>
        <taxon>Hyaloscypha variabilis</taxon>
    </lineage>
</organism>
<name>A0A2J6RFL0_HYAVF</name>
<evidence type="ECO:0000313" key="2">
    <source>
        <dbReference type="EMBL" id="PMD37307.1"/>
    </source>
</evidence>
<accession>A0A2J6RFL0</accession>
<evidence type="ECO:0000259" key="1">
    <source>
        <dbReference type="Pfam" id="PF20150"/>
    </source>
</evidence>
<dbReference type="Pfam" id="PF20150">
    <property type="entry name" value="2EXR"/>
    <property type="match status" value="1"/>
</dbReference>
<keyword evidence="3" id="KW-1185">Reference proteome</keyword>
<gene>
    <name evidence="2" type="ORF">L207DRAFT_514591</name>
</gene>
<evidence type="ECO:0000313" key="3">
    <source>
        <dbReference type="Proteomes" id="UP000235786"/>
    </source>
</evidence>
<dbReference type="InterPro" id="IPR045518">
    <property type="entry name" value="2EXR"/>
</dbReference>
<sequence length="115" mass="12866">MQLPTQTLPSSAPPPTFPLFPTLPTELRLKIWSFFLSITLPTPITISIPVNGQVHRWVADDSILRKGCPIPAILHVCQEAREVGLGKYVMGYELEGGLSELPFNHCWRRVEDGET</sequence>
<protein>
    <recommendedName>
        <fullName evidence="1">2EXR domain-containing protein</fullName>
    </recommendedName>
</protein>
<dbReference type="PANTHER" id="PTHR35910">
    <property type="entry name" value="2EXR DOMAIN-CONTAINING PROTEIN"/>
    <property type="match status" value="1"/>
</dbReference>
<reference evidence="2 3" key="1">
    <citation type="submission" date="2016-04" db="EMBL/GenBank/DDBJ databases">
        <title>A degradative enzymes factory behind the ericoid mycorrhizal symbiosis.</title>
        <authorList>
            <consortium name="DOE Joint Genome Institute"/>
            <person name="Martino E."/>
            <person name="Morin E."/>
            <person name="Grelet G."/>
            <person name="Kuo A."/>
            <person name="Kohler A."/>
            <person name="Daghino S."/>
            <person name="Barry K."/>
            <person name="Choi C."/>
            <person name="Cichocki N."/>
            <person name="Clum A."/>
            <person name="Copeland A."/>
            <person name="Hainaut M."/>
            <person name="Haridas S."/>
            <person name="Labutti K."/>
            <person name="Lindquist E."/>
            <person name="Lipzen A."/>
            <person name="Khouja H.-R."/>
            <person name="Murat C."/>
            <person name="Ohm R."/>
            <person name="Olson A."/>
            <person name="Spatafora J."/>
            <person name="Veneault-Fourrey C."/>
            <person name="Henrissat B."/>
            <person name="Grigoriev I."/>
            <person name="Martin F."/>
            <person name="Perotto S."/>
        </authorList>
    </citation>
    <scope>NUCLEOTIDE SEQUENCE [LARGE SCALE GENOMIC DNA]</scope>
    <source>
        <strain evidence="2 3">F</strain>
    </source>
</reference>
<dbReference type="OrthoDB" id="3514297at2759"/>
<feature type="domain" description="2EXR" evidence="1">
    <location>
        <begin position="17"/>
        <end position="104"/>
    </location>
</feature>
<dbReference type="AlphaFoldDB" id="A0A2J6RFL0"/>